<comment type="similarity">
    <text evidence="1">Belongs to the DedA family.</text>
</comment>
<dbReference type="Proteomes" id="UP000247476">
    <property type="component" value="Unassembled WGS sequence"/>
</dbReference>
<keyword evidence="2" id="KW-1133">Transmembrane helix</keyword>
<organism evidence="4 5">
    <name type="scientific">Paenibacillus flagellatus</name>
    <dbReference type="NCBI Taxonomy" id="2211139"/>
    <lineage>
        <taxon>Bacteria</taxon>
        <taxon>Bacillati</taxon>
        <taxon>Bacillota</taxon>
        <taxon>Bacilli</taxon>
        <taxon>Bacillales</taxon>
        <taxon>Paenibacillaceae</taxon>
        <taxon>Paenibacillus</taxon>
    </lineage>
</organism>
<keyword evidence="2" id="KW-0472">Membrane</keyword>
<protein>
    <submittedName>
        <fullName evidence="4">DedA family protein</fullName>
    </submittedName>
</protein>
<feature type="domain" description="VTT" evidence="3">
    <location>
        <begin position="29"/>
        <end position="155"/>
    </location>
</feature>
<keyword evidence="2" id="KW-0812">Transmembrane</keyword>
<dbReference type="PANTHER" id="PTHR42709:SF9">
    <property type="entry name" value="ALKALINE PHOSPHATASE LIKE PROTEIN"/>
    <property type="match status" value="1"/>
</dbReference>
<dbReference type="PANTHER" id="PTHR42709">
    <property type="entry name" value="ALKALINE PHOSPHATASE LIKE PROTEIN"/>
    <property type="match status" value="1"/>
</dbReference>
<feature type="transmembrane region" description="Helical" evidence="2">
    <location>
        <begin position="12"/>
        <end position="29"/>
    </location>
</feature>
<dbReference type="AlphaFoldDB" id="A0A2V5JY37"/>
<reference evidence="4 5" key="1">
    <citation type="submission" date="2018-05" db="EMBL/GenBank/DDBJ databases">
        <title>Paenibacillus flagellatus sp. nov., isolated from selenium mineral soil.</title>
        <authorList>
            <person name="Dai X."/>
        </authorList>
    </citation>
    <scope>NUCLEOTIDE SEQUENCE [LARGE SCALE GENOMIC DNA]</scope>
    <source>
        <strain evidence="4 5">DXL2</strain>
    </source>
</reference>
<feature type="transmembrane region" description="Helical" evidence="2">
    <location>
        <begin position="169"/>
        <end position="189"/>
    </location>
</feature>
<comment type="caution">
    <text evidence="4">The sequence shown here is derived from an EMBL/GenBank/DDBJ whole genome shotgun (WGS) entry which is preliminary data.</text>
</comment>
<feature type="transmembrane region" description="Helical" evidence="2">
    <location>
        <begin position="49"/>
        <end position="71"/>
    </location>
</feature>
<gene>
    <name evidence="4" type="ORF">DLM86_22960</name>
</gene>
<accession>A0A2V5JY37</accession>
<evidence type="ECO:0000256" key="2">
    <source>
        <dbReference type="SAM" id="Phobius"/>
    </source>
</evidence>
<dbReference type="InterPro" id="IPR051311">
    <property type="entry name" value="DedA_domain"/>
</dbReference>
<keyword evidence="5" id="KW-1185">Reference proteome</keyword>
<dbReference type="GO" id="GO:0005886">
    <property type="term" value="C:plasma membrane"/>
    <property type="evidence" value="ECO:0007669"/>
    <property type="project" value="TreeGrafter"/>
</dbReference>
<dbReference type="InterPro" id="IPR032816">
    <property type="entry name" value="VTT_dom"/>
</dbReference>
<evidence type="ECO:0000313" key="4">
    <source>
        <dbReference type="EMBL" id="PYI51785.1"/>
    </source>
</evidence>
<proteinExistence type="inferred from homology"/>
<name>A0A2V5JY37_9BACL</name>
<dbReference type="RefSeq" id="WP_110842412.1">
    <property type="nucleotide sequence ID" value="NZ_QJVJ01000011.1"/>
</dbReference>
<evidence type="ECO:0000313" key="5">
    <source>
        <dbReference type="Proteomes" id="UP000247476"/>
    </source>
</evidence>
<dbReference type="EMBL" id="QJVJ01000011">
    <property type="protein sequence ID" value="PYI51785.1"/>
    <property type="molecule type" value="Genomic_DNA"/>
</dbReference>
<evidence type="ECO:0000259" key="3">
    <source>
        <dbReference type="Pfam" id="PF09335"/>
    </source>
</evidence>
<feature type="transmembrane region" description="Helical" evidence="2">
    <location>
        <begin position="135"/>
        <end position="157"/>
    </location>
</feature>
<sequence length="216" mass="24090">MEWIGNLFEQYGYFVLFFGLFAESMALPFPGELAMAVSGHLSTLGISAIPFIIAFSYIGAIAGTTLTYYLGYKLGTPFFDKYGKYVFMNKDRIAKVSGWFDRYGDKLIFVSYFIPGLRHFTGYVSGILKVRPRTFFIYNFIGGLLWVIVYVSVGVLFGKHIETALHAISRYSTLAIIALAVAAAAFLLLKRHRAGIASRLRANGSRPLERSGETTK</sequence>
<evidence type="ECO:0000256" key="1">
    <source>
        <dbReference type="ARBA" id="ARBA00010792"/>
    </source>
</evidence>
<dbReference type="Pfam" id="PF09335">
    <property type="entry name" value="VTT_dom"/>
    <property type="match status" value="1"/>
</dbReference>
<dbReference type="OrthoDB" id="9782291at2"/>